<feature type="domain" description="Cytochrome b561" evidence="12">
    <location>
        <begin position="26"/>
        <end position="228"/>
    </location>
</feature>
<evidence type="ECO:0000256" key="6">
    <source>
        <dbReference type="ARBA" id="ARBA00022723"/>
    </source>
</evidence>
<dbReference type="GO" id="GO:0016491">
    <property type="term" value="F:oxidoreductase activity"/>
    <property type="evidence" value="ECO:0007669"/>
    <property type="project" value="InterPro"/>
</dbReference>
<keyword evidence="6" id="KW-0479">Metal-binding</keyword>
<name>A0A146LYW7_LYGHE</name>
<keyword evidence="3" id="KW-0813">Transport</keyword>
<evidence type="ECO:0000256" key="5">
    <source>
        <dbReference type="ARBA" id="ARBA00022692"/>
    </source>
</evidence>
<dbReference type="InterPro" id="IPR043205">
    <property type="entry name" value="CYB561/CYBRD1-like"/>
</dbReference>
<keyword evidence="8 11" id="KW-1133">Transmembrane helix</keyword>
<evidence type="ECO:0000256" key="8">
    <source>
        <dbReference type="ARBA" id="ARBA00022989"/>
    </source>
</evidence>
<dbReference type="SMART" id="SM00665">
    <property type="entry name" value="B561"/>
    <property type="match status" value="1"/>
</dbReference>
<evidence type="ECO:0000256" key="11">
    <source>
        <dbReference type="SAM" id="Phobius"/>
    </source>
</evidence>
<dbReference type="Pfam" id="PF03188">
    <property type="entry name" value="Cytochrom_B561"/>
    <property type="match status" value="1"/>
</dbReference>
<gene>
    <name evidence="13" type="primary">CYBRD1_0</name>
    <name evidence="13" type="ORF">g.31825</name>
</gene>
<organism evidence="13">
    <name type="scientific">Lygus hesperus</name>
    <name type="common">Western plant bug</name>
    <dbReference type="NCBI Taxonomy" id="30085"/>
    <lineage>
        <taxon>Eukaryota</taxon>
        <taxon>Metazoa</taxon>
        <taxon>Ecdysozoa</taxon>
        <taxon>Arthropoda</taxon>
        <taxon>Hexapoda</taxon>
        <taxon>Insecta</taxon>
        <taxon>Pterygota</taxon>
        <taxon>Neoptera</taxon>
        <taxon>Paraneoptera</taxon>
        <taxon>Hemiptera</taxon>
        <taxon>Heteroptera</taxon>
        <taxon>Panheteroptera</taxon>
        <taxon>Cimicomorpha</taxon>
        <taxon>Miridae</taxon>
        <taxon>Mirini</taxon>
        <taxon>Lygus</taxon>
    </lineage>
</organism>
<evidence type="ECO:0000256" key="2">
    <source>
        <dbReference type="ARBA" id="ARBA00004141"/>
    </source>
</evidence>
<evidence type="ECO:0000256" key="3">
    <source>
        <dbReference type="ARBA" id="ARBA00022448"/>
    </source>
</evidence>
<feature type="transmembrane region" description="Helical" evidence="11">
    <location>
        <begin position="63"/>
        <end position="85"/>
    </location>
</feature>
<feature type="transmembrane region" description="Helical" evidence="11">
    <location>
        <begin position="208"/>
        <end position="226"/>
    </location>
</feature>
<dbReference type="GO" id="GO:0005765">
    <property type="term" value="C:lysosomal membrane"/>
    <property type="evidence" value="ECO:0007669"/>
    <property type="project" value="TreeGrafter"/>
</dbReference>
<keyword evidence="7" id="KW-0249">Electron transport</keyword>
<dbReference type="InterPro" id="IPR006593">
    <property type="entry name" value="Cyt_b561/ferric_Rdtase_TM"/>
</dbReference>
<dbReference type="Gene3D" id="1.20.120.1770">
    <property type="match status" value="1"/>
</dbReference>
<dbReference type="PROSITE" id="PS50939">
    <property type="entry name" value="CYTOCHROME_B561"/>
    <property type="match status" value="1"/>
</dbReference>
<protein>
    <submittedName>
        <fullName evidence="13">Cytochrome b reductase 1</fullName>
    </submittedName>
</protein>
<feature type="transmembrane region" description="Helical" evidence="11">
    <location>
        <begin position="97"/>
        <end position="120"/>
    </location>
</feature>
<evidence type="ECO:0000256" key="10">
    <source>
        <dbReference type="ARBA" id="ARBA00023136"/>
    </source>
</evidence>
<evidence type="ECO:0000313" key="13">
    <source>
        <dbReference type="EMBL" id="JAQ11882.1"/>
    </source>
</evidence>
<evidence type="ECO:0000256" key="1">
    <source>
        <dbReference type="ARBA" id="ARBA00001970"/>
    </source>
</evidence>
<dbReference type="AlphaFoldDB" id="A0A146LYW7"/>
<feature type="transmembrane region" description="Helical" evidence="11">
    <location>
        <begin position="169"/>
        <end position="188"/>
    </location>
</feature>
<proteinExistence type="predicted"/>
<keyword evidence="4" id="KW-0349">Heme</keyword>
<feature type="transmembrane region" description="Helical" evidence="11">
    <location>
        <begin position="20"/>
        <end position="43"/>
    </location>
</feature>
<keyword evidence="9" id="KW-0408">Iron</keyword>
<feature type="non-terminal residue" evidence="13">
    <location>
        <position position="1"/>
    </location>
</feature>
<comment type="subcellular location">
    <subcellularLocation>
        <location evidence="2">Membrane</location>
        <topology evidence="2">Multi-pass membrane protein</topology>
    </subcellularLocation>
</comment>
<dbReference type="PANTHER" id="PTHR10106">
    <property type="entry name" value="CYTOCHROME B561-RELATED"/>
    <property type="match status" value="1"/>
</dbReference>
<dbReference type="GO" id="GO:0046872">
    <property type="term" value="F:metal ion binding"/>
    <property type="evidence" value="ECO:0007669"/>
    <property type="project" value="UniProtKB-KW"/>
</dbReference>
<feature type="transmembrane region" description="Helical" evidence="11">
    <location>
        <begin position="135"/>
        <end position="157"/>
    </location>
</feature>
<evidence type="ECO:0000256" key="7">
    <source>
        <dbReference type="ARBA" id="ARBA00022982"/>
    </source>
</evidence>
<evidence type="ECO:0000259" key="12">
    <source>
        <dbReference type="PROSITE" id="PS50939"/>
    </source>
</evidence>
<evidence type="ECO:0000256" key="9">
    <source>
        <dbReference type="ARBA" id="ARBA00023004"/>
    </source>
</evidence>
<comment type="cofactor">
    <cofactor evidence="1">
        <name>heme b</name>
        <dbReference type="ChEBI" id="CHEBI:60344"/>
    </cofactor>
</comment>
<reference evidence="13" key="1">
    <citation type="journal article" date="2016" name="Gigascience">
        <title>De novo construction of an expanded transcriptome assembly for the western tarnished plant bug, Lygus hesperus.</title>
        <authorList>
            <person name="Tassone E.E."/>
            <person name="Geib S.M."/>
            <person name="Hall B."/>
            <person name="Fabrick J.A."/>
            <person name="Brent C.S."/>
            <person name="Hull J.J."/>
        </authorList>
    </citation>
    <scope>NUCLEOTIDE SEQUENCE</scope>
</reference>
<evidence type="ECO:0000256" key="4">
    <source>
        <dbReference type="ARBA" id="ARBA00022617"/>
    </source>
</evidence>
<accession>A0A146LYW7</accession>
<keyword evidence="10 11" id="KW-0472">Membrane</keyword>
<dbReference type="EMBL" id="GDHC01006747">
    <property type="protein sequence ID" value="JAQ11882.1"/>
    <property type="molecule type" value="Transcribed_RNA"/>
</dbReference>
<keyword evidence="5 11" id="KW-0812">Transmembrane</keyword>
<sequence>VNSLQQCYFEQLRTMLEPRLLVVFGVTQVFGLLAVIFMIVAAYHEKQSIPSRFLRFDFYVRFIWHPVMMSTGMVFLLGLSAVIYRVLTSMNHQHVKLVHAAVHGGGLALALAGLTIAVQFKQELKLPHFTSTHGLFGLITVILFAVQWVISIPVFLWPRAPLAIREPGLSVHVCAGIAVFFSAAVTSFTGLNMKSSDTKSVVTSYYKTAAFFYLFYVLLIFFMVTVKKYERPAAPSVNN</sequence>
<dbReference type="PANTHER" id="PTHR10106:SF0">
    <property type="entry name" value="LD36721P"/>
    <property type="match status" value="1"/>
</dbReference>